<evidence type="ECO:0000256" key="2">
    <source>
        <dbReference type="ARBA" id="ARBA00022692"/>
    </source>
</evidence>
<dbReference type="AlphaFoldDB" id="A0A0U5L7K5"/>
<reference evidence="8" key="1">
    <citation type="submission" date="2015-11" db="EMBL/GenBank/DDBJ databases">
        <authorList>
            <person name="Blom J."/>
        </authorList>
    </citation>
    <scope>NUCLEOTIDE SEQUENCE [LARGE SCALE GENOMIC DNA]</scope>
</reference>
<name>A0A0U5L7K5_9GAMM</name>
<dbReference type="OrthoDB" id="9804184at2"/>
<keyword evidence="2 5" id="KW-0812">Transmembrane</keyword>
<sequence length="121" mass="13613">MMVRRLRRWASFLKRDMFLLWYACRDPRTPWWQKAAAVALACYGISPIDLVPDVIPLLGLMDDAVILPTGMMLLLRLLPADVKLAGQQRLAAQRASGKKLGGGCLLLVIIWLAATVWLLQR</sequence>
<dbReference type="STRING" id="1619313.EM595_2442"/>
<evidence type="ECO:0000256" key="4">
    <source>
        <dbReference type="ARBA" id="ARBA00023136"/>
    </source>
</evidence>
<dbReference type="RefSeq" id="WP_067432253.1">
    <property type="nucleotide sequence ID" value="NZ_JACSXD010000001.1"/>
</dbReference>
<dbReference type="Proteomes" id="UP000059419">
    <property type="component" value="Chromosome 1"/>
</dbReference>
<organism evidence="7 8">
    <name type="scientific">Duffyella gerundensis</name>
    <dbReference type="NCBI Taxonomy" id="1619313"/>
    <lineage>
        <taxon>Bacteria</taxon>
        <taxon>Pseudomonadati</taxon>
        <taxon>Pseudomonadota</taxon>
        <taxon>Gammaproteobacteria</taxon>
        <taxon>Enterobacterales</taxon>
        <taxon>Erwiniaceae</taxon>
        <taxon>Duffyella</taxon>
    </lineage>
</organism>
<proteinExistence type="predicted"/>
<dbReference type="PATRIC" id="fig|1619313.3.peg.2539"/>
<dbReference type="InterPro" id="IPR010652">
    <property type="entry name" value="DUF1232"/>
</dbReference>
<dbReference type="Pfam" id="PF06803">
    <property type="entry name" value="DUF1232"/>
    <property type="match status" value="1"/>
</dbReference>
<dbReference type="KEGG" id="ege:EM595_2442"/>
<evidence type="ECO:0000259" key="6">
    <source>
        <dbReference type="Pfam" id="PF06803"/>
    </source>
</evidence>
<comment type="subcellular location">
    <subcellularLocation>
        <location evidence="1">Endomembrane system</location>
        <topology evidence="1">Multi-pass membrane protein</topology>
    </subcellularLocation>
</comment>
<keyword evidence="4 5" id="KW-0472">Membrane</keyword>
<evidence type="ECO:0000256" key="1">
    <source>
        <dbReference type="ARBA" id="ARBA00004127"/>
    </source>
</evidence>
<evidence type="ECO:0000313" key="8">
    <source>
        <dbReference type="Proteomes" id="UP000059419"/>
    </source>
</evidence>
<keyword evidence="8" id="KW-1185">Reference proteome</keyword>
<feature type="transmembrane region" description="Helical" evidence="5">
    <location>
        <begin position="100"/>
        <end position="119"/>
    </location>
</feature>
<gene>
    <name evidence="7" type="ORF">EM595_2442</name>
</gene>
<evidence type="ECO:0000256" key="3">
    <source>
        <dbReference type="ARBA" id="ARBA00022989"/>
    </source>
</evidence>
<keyword evidence="3 5" id="KW-1133">Transmembrane helix</keyword>
<feature type="domain" description="DUF1232" evidence="6">
    <location>
        <begin position="34"/>
        <end position="68"/>
    </location>
</feature>
<accession>A0A0U5L7K5</accession>
<evidence type="ECO:0000256" key="5">
    <source>
        <dbReference type="SAM" id="Phobius"/>
    </source>
</evidence>
<dbReference type="EMBL" id="LN907827">
    <property type="protein sequence ID" value="CUU24675.1"/>
    <property type="molecule type" value="Genomic_DNA"/>
</dbReference>
<protein>
    <submittedName>
        <fullName evidence="7">Putative membrane protein</fullName>
    </submittedName>
</protein>
<evidence type="ECO:0000313" key="7">
    <source>
        <dbReference type="EMBL" id="CUU24675.1"/>
    </source>
</evidence>
<dbReference type="GO" id="GO:0012505">
    <property type="term" value="C:endomembrane system"/>
    <property type="evidence" value="ECO:0007669"/>
    <property type="project" value="UniProtKB-SubCell"/>
</dbReference>